<evidence type="ECO:0000313" key="8">
    <source>
        <dbReference type="Proteomes" id="UP001408356"/>
    </source>
</evidence>
<sequence>MAVDIISQLGASDAERLAGLGALKNDVVGHLQMKEKWVRAGILRPLVAILDGSRTDQKVKLSALQLIASFASAGATFLPPIHASGALPSVLNCLQDEQPRIVLAALRVLRDVAEACASAPTFSSLDPNALADILFSNTYLDSFSTIIAQADTTREAVPQVTIVARLISTLCREEKHQYALVNHGILDGLATKLASFAVAEGQVVPRAEVIARSENLFQYIPVGAKPGGLHLADILSAIGAIITDSAFRSCRLLYSPSILAVFPSTDSDWGISLRPESRLAGLRPTKQKEYEPMDLLLPYMPNQIRQQQQQQQPPSSARAATSRFHSNIAGDMEFDAKEQDEEEAESPLIPWLISLVRSRDGGEALAAASVLTSLYKCGFAYKSREATLGLLVVPKLLQLLTAASESSNQDYPLSSCWEVIEQTPAILARLITDSELLQKAASDSSAVKTLAKLLKSTYDSQLPITAQLWSPSEDMQFPHGNAADSRLGEAGLHPLLAHRIRVRESTLKAIGAIAAFKEEYRKAVVDQDTVPYIVESLNPSPGRPKQPRTSTENSINEEGSGQFGNNPTSVIIAACYAIRMLSRSVSTLRTTLVDNGVAMPINSLLLHPNIDVQIASSAAICNLVTDFSPMRETLTRANIVKVLCDHARSLNAALRLNALWALKHLVHSASVDLKKTCLEELQSGWLVQLICDDTEDEALFSSRSRDKQAFDDLDEEMEIADDLARPSAFRISESRILRLAETRVAGLREAELNPVRKARQDDLAIQEQGLGFIRNLIGSSHANSNADSTNDTAEMIDFLFNTLGQDRFFNILATKLRVKFLHAFSGRRGAAGSETRVLYPQAKIIEAVVYILVHMAASIPRHRQLVIAQTELLKLLAGLFNSQDREVRVALCHLLNNLTWQDDANDAPACSQRAVELKKLGFLTKLESLGHDDELDVRERAKSALWQMKHG</sequence>
<keyword evidence="8" id="KW-1185">Reference proteome</keyword>
<dbReference type="SUPFAM" id="SSF48371">
    <property type="entry name" value="ARM repeat"/>
    <property type="match status" value="2"/>
</dbReference>
<evidence type="ECO:0000313" key="7">
    <source>
        <dbReference type="EMBL" id="KAK9417481.1"/>
    </source>
</evidence>
<protein>
    <submittedName>
        <fullName evidence="7">Armadillo-type protein</fullName>
    </submittedName>
</protein>
<keyword evidence="3" id="KW-0963">Cytoplasm</keyword>
<evidence type="ECO:0000256" key="2">
    <source>
        <dbReference type="ARBA" id="ARBA00004496"/>
    </source>
</evidence>
<evidence type="ECO:0000256" key="5">
    <source>
        <dbReference type="ARBA" id="ARBA00023242"/>
    </source>
</evidence>
<comment type="caution">
    <text evidence="7">The sequence shown here is derived from an EMBL/GenBank/DDBJ whole genome shotgun (WGS) entry which is preliminary data.</text>
</comment>
<feature type="region of interest" description="Disordered" evidence="6">
    <location>
        <begin position="535"/>
        <end position="561"/>
    </location>
</feature>
<feature type="compositionally biased region" description="Polar residues" evidence="6">
    <location>
        <begin position="547"/>
        <end position="561"/>
    </location>
</feature>
<dbReference type="InterPro" id="IPR000225">
    <property type="entry name" value="Armadillo"/>
</dbReference>
<evidence type="ECO:0000256" key="3">
    <source>
        <dbReference type="ARBA" id="ARBA00022490"/>
    </source>
</evidence>
<dbReference type="SMART" id="SM00185">
    <property type="entry name" value="ARM"/>
    <property type="match status" value="6"/>
</dbReference>
<keyword evidence="5" id="KW-0539">Nucleus</keyword>
<dbReference type="InterPro" id="IPR011989">
    <property type="entry name" value="ARM-like"/>
</dbReference>
<name>A0ABR2USB6_9PEZI</name>
<dbReference type="PANTHER" id="PTHR15651">
    <property type="entry name" value="ARMADILLO REPEAT-CONTAINING PROTEIN 8"/>
    <property type="match status" value="1"/>
</dbReference>
<evidence type="ECO:0000256" key="4">
    <source>
        <dbReference type="ARBA" id="ARBA00022737"/>
    </source>
</evidence>
<reference evidence="7 8" key="1">
    <citation type="journal article" date="2024" name="J. Plant Pathol.">
        <title>Sequence and assembly of the genome of Seiridium unicorne, isolate CBS 538.82, causal agent of cypress canker disease.</title>
        <authorList>
            <person name="Scali E."/>
            <person name="Rocca G.D."/>
            <person name="Danti R."/>
            <person name="Garbelotto M."/>
            <person name="Barberini S."/>
            <person name="Baroncelli R."/>
            <person name="Emiliani G."/>
        </authorList>
    </citation>
    <scope>NUCLEOTIDE SEQUENCE [LARGE SCALE GENOMIC DNA]</scope>
    <source>
        <strain evidence="7 8">BM-138-508</strain>
    </source>
</reference>
<dbReference type="Gene3D" id="1.25.10.10">
    <property type="entry name" value="Leucine-rich Repeat Variant"/>
    <property type="match status" value="4"/>
</dbReference>
<dbReference type="InterPro" id="IPR038739">
    <property type="entry name" value="ARMC8/Vid28"/>
</dbReference>
<evidence type="ECO:0000256" key="6">
    <source>
        <dbReference type="SAM" id="MobiDB-lite"/>
    </source>
</evidence>
<dbReference type="Proteomes" id="UP001408356">
    <property type="component" value="Unassembled WGS sequence"/>
</dbReference>
<keyword evidence="4" id="KW-0677">Repeat</keyword>
<gene>
    <name evidence="7" type="ORF">SUNI508_08632</name>
</gene>
<proteinExistence type="predicted"/>
<dbReference type="InterPro" id="IPR016024">
    <property type="entry name" value="ARM-type_fold"/>
</dbReference>
<comment type="subcellular location">
    <subcellularLocation>
        <location evidence="2">Cytoplasm</location>
    </subcellularLocation>
    <subcellularLocation>
        <location evidence="1">Nucleus</location>
    </subcellularLocation>
</comment>
<dbReference type="PANTHER" id="PTHR15651:SF7">
    <property type="entry name" value="ARMADILLO REPEAT-CONTAINING PROTEIN 8"/>
    <property type="match status" value="1"/>
</dbReference>
<organism evidence="7 8">
    <name type="scientific">Seiridium unicorne</name>
    <dbReference type="NCBI Taxonomy" id="138068"/>
    <lineage>
        <taxon>Eukaryota</taxon>
        <taxon>Fungi</taxon>
        <taxon>Dikarya</taxon>
        <taxon>Ascomycota</taxon>
        <taxon>Pezizomycotina</taxon>
        <taxon>Sordariomycetes</taxon>
        <taxon>Xylariomycetidae</taxon>
        <taxon>Amphisphaeriales</taxon>
        <taxon>Sporocadaceae</taxon>
        <taxon>Seiridium</taxon>
    </lineage>
</organism>
<accession>A0ABR2USB6</accession>
<dbReference type="EMBL" id="JARVKF010000397">
    <property type="protein sequence ID" value="KAK9417481.1"/>
    <property type="molecule type" value="Genomic_DNA"/>
</dbReference>
<evidence type="ECO:0000256" key="1">
    <source>
        <dbReference type="ARBA" id="ARBA00004123"/>
    </source>
</evidence>